<evidence type="ECO:0000313" key="3">
    <source>
        <dbReference type="Proteomes" id="UP000299102"/>
    </source>
</evidence>
<sequence>MHSMFMLTELRALTIATSHPQERAEQRLPGTTSSDRPQEEFSSDQQQPEKYPAFSSPTIPYCLKTKIWEEIFNLSVTICG</sequence>
<keyword evidence="3" id="KW-1185">Reference proteome</keyword>
<evidence type="ECO:0000256" key="1">
    <source>
        <dbReference type="SAM" id="MobiDB-lite"/>
    </source>
</evidence>
<dbReference type="Proteomes" id="UP000299102">
    <property type="component" value="Unassembled WGS sequence"/>
</dbReference>
<evidence type="ECO:0000313" key="2">
    <source>
        <dbReference type="EMBL" id="GBO99979.1"/>
    </source>
</evidence>
<protein>
    <submittedName>
        <fullName evidence="2">Uncharacterized protein</fullName>
    </submittedName>
</protein>
<name>A0A4C1SFU4_EUMVA</name>
<proteinExistence type="predicted"/>
<accession>A0A4C1SFU4</accession>
<dbReference type="EMBL" id="BGZK01000004">
    <property type="protein sequence ID" value="GBO99979.1"/>
    <property type="molecule type" value="Genomic_DNA"/>
</dbReference>
<dbReference type="AlphaFoldDB" id="A0A4C1SFU4"/>
<reference evidence="2 3" key="1">
    <citation type="journal article" date="2019" name="Commun. Biol.">
        <title>The bagworm genome reveals a unique fibroin gene that provides high tensile strength.</title>
        <authorList>
            <person name="Kono N."/>
            <person name="Nakamura H."/>
            <person name="Ohtoshi R."/>
            <person name="Tomita M."/>
            <person name="Numata K."/>
            <person name="Arakawa K."/>
        </authorList>
    </citation>
    <scope>NUCLEOTIDE SEQUENCE [LARGE SCALE GENOMIC DNA]</scope>
</reference>
<comment type="caution">
    <text evidence="2">The sequence shown here is derived from an EMBL/GenBank/DDBJ whole genome shotgun (WGS) entry which is preliminary data.</text>
</comment>
<gene>
    <name evidence="2" type="ORF">EVAR_74326_1</name>
</gene>
<organism evidence="2 3">
    <name type="scientific">Eumeta variegata</name>
    <name type="common">Bagworm moth</name>
    <name type="synonym">Eumeta japonica</name>
    <dbReference type="NCBI Taxonomy" id="151549"/>
    <lineage>
        <taxon>Eukaryota</taxon>
        <taxon>Metazoa</taxon>
        <taxon>Ecdysozoa</taxon>
        <taxon>Arthropoda</taxon>
        <taxon>Hexapoda</taxon>
        <taxon>Insecta</taxon>
        <taxon>Pterygota</taxon>
        <taxon>Neoptera</taxon>
        <taxon>Endopterygota</taxon>
        <taxon>Lepidoptera</taxon>
        <taxon>Glossata</taxon>
        <taxon>Ditrysia</taxon>
        <taxon>Tineoidea</taxon>
        <taxon>Psychidae</taxon>
        <taxon>Oiketicinae</taxon>
        <taxon>Eumeta</taxon>
    </lineage>
</organism>
<feature type="region of interest" description="Disordered" evidence="1">
    <location>
        <begin position="16"/>
        <end position="55"/>
    </location>
</feature>